<dbReference type="AlphaFoldDB" id="A0A077WRZ9"/>
<proteinExistence type="predicted"/>
<name>A0A077WRZ9_9FUNG</name>
<keyword evidence="1" id="KW-0732">Signal</keyword>
<evidence type="ECO:0008006" key="3">
    <source>
        <dbReference type="Google" id="ProtNLM"/>
    </source>
</evidence>
<evidence type="ECO:0000313" key="2">
    <source>
        <dbReference type="EMBL" id="CDS09873.1"/>
    </source>
</evidence>
<feature type="signal peptide" evidence="1">
    <location>
        <begin position="1"/>
        <end position="25"/>
    </location>
</feature>
<evidence type="ECO:0000256" key="1">
    <source>
        <dbReference type="SAM" id="SignalP"/>
    </source>
</evidence>
<organism evidence="2">
    <name type="scientific">Lichtheimia ramosa</name>
    <dbReference type="NCBI Taxonomy" id="688394"/>
    <lineage>
        <taxon>Eukaryota</taxon>
        <taxon>Fungi</taxon>
        <taxon>Fungi incertae sedis</taxon>
        <taxon>Mucoromycota</taxon>
        <taxon>Mucoromycotina</taxon>
        <taxon>Mucoromycetes</taxon>
        <taxon>Mucorales</taxon>
        <taxon>Lichtheimiaceae</taxon>
        <taxon>Lichtheimia</taxon>
    </lineage>
</organism>
<feature type="chain" id="PRO_5001726556" description="Cyanovirin-N domain-containing protein" evidence="1">
    <location>
        <begin position="26"/>
        <end position="156"/>
    </location>
</feature>
<dbReference type="OrthoDB" id="2235160at2759"/>
<protein>
    <recommendedName>
        <fullName evidence="3">Cyanovirin-N domain-containing protein</fullName>
    </recommendedName>
</protein>
<dbReference type="EMBL" id="LK023335">
    <property type="protein sequence ID" value="CDS09873.1"/>
    <property type="molecule type" value="Genomic_DNA"/>
</dbReference>
<sequence length="156" mass="16996">MKFLSPLWSLAAAATLLLGSNPVFAVPVESSDISNVGGNIQDTQASNKLVRREEDICCDITSKMECHGNLCVDQKVTFTANCQDGSGRVEKISGHYDETYGGCIAGCDKYYMSSEGNMGLQMVKGDMKYSVKNVRRECHLDSSRDMIGTQSVCCND</sequence>
<accession>A0A077WRZ9</accession>
<gene>
    <name evidence="2" type="ORF">LRAMOSA02550</name>
</gene>
<reference evidence="2" key="1">
    <citation type="journal article" date="2014" name="Genome Announc.">
        <title>De novo whole-genome sequence and genome annotation of Lichtheimia ramosa.</title>
        <authorList>
            <person name="Linde J."/>
            <person name="Schwartze V."/>
            <person name="Binder U."/>
            <person name="Lass-Florl C."/>
            <person name="Voigt K."/>
            <person name="Horn F."/>
        </authorList>
    </citation>
    <scope>NUCLEOTIDE SEQUENCE</scope>
    <source>
        <strain evidence="2">JMRC FSU:6197</strain>
    </source>
</reference>